<dbReference type="Pfam" id="PF25653">
    <property type="entry name" value="HMG-CoA_red_N"/>
    <property type="match status" value="1"/>
</dbReference>
<dbReference type="Proteomes" id="UP001321249">
    <property type="component" value="Unassembled WGS sequence"/>
</dbReference>
<reference evidence="4" key="3">
    <citation type="submission" date="2023-06" db="EMBL/GenBank/DDBJ databases">
        <title>Pangenomics reveal diversification of enzyme families and niche specialization in globally abundant SAR202 bacteria.</title>
        <authorList>
            <person name="Saw J.H.W."/>
        </authorList>
    </citation>
    <scope>NUCLEOTIDE SEQUENCE [LARGE SCALE GENOMIC DNA]</scope>
    <source>
        <strain evidence="4">JH1073</strain>
    </source>
</reference>
<evidence type="ECO:0000313" key="4">
    <source>
        <dbReference type="Proteomes" id="UP001219901"/>
    </source>
</evidence>
<name>A0AAJ5ZHC8_9CHLR</name>
<evidence type="ECO:0000313" key="2">
    <source>
        <dbReference type="EMBL" id="MDG0867614.1"/>
    </source>
</evidence>
<sequence length="125" mass="13696">MPLVPAFILRRLYVKSSLHNTTGGWSFTLRNSLGSGYATGLVPLKLDEATEIPMAKTWFIDGESGDTITFDQVTDQNTFGLKMNKEIEINVDGKPLPPGEHIVYFGCIVPGIGQIGFDFTDMVPS</sequence>
<keyword evidence="4" id="KW-1185">Reference proteome</keyword>
<reference evidence="3" key="2">
    <citation type="journal article" date="2023" name="Nat. Commun.">
        <title>Cultivation of marine bacteria of the SAR202 clade.</title>
        <authorList>
            <person name="Lim Y."/>
            <person name="Seo J.H."/>
            <person name="Giovannoni S.J."/>
            <person name="Kang I."/>
            <person name="Cho J.C."/>
        </authorList>
    </citation>
    <scope>NUCLEOTIDE SEQUENCE</scope>
    <source>
        <strain evidence="3">JH1073</strain>
    </source>
</reference>
<accession>A0AAJ5ZHC8</accession>
<dbReference type="RefSeq" id="WP_342826142.1">
    <property type="nucleotide sequence ID" value="NZ_CP046146.1"/>
</dbReference>
<evidence type="ECO:0000259" key="1">
    <source>
        <dbReference type="Pfam" id="PF25653"/>
    </source>
</evidence>
<protein>
    <recommendedName>
        <fullName evidence="1">Hydroxymethylglutaryl-CoA reductase-like domain-containing protein</fullName>
    </recommendedName>
</protein>
<gene>
    <name evidence="2" type="ORF">GKO46_11105</name>
    <name evidence="3" type="ORF">GKO48_10435</name>
</gene>
<reference evidence="4 5" key="1">
    <citation type="submission" date="2019-11" db="EMBL/GenBank/DDBJ databases">
        <authorList>
            <person name="Cho J.-C."/>
        </authorList>
    </citation>
    <scope>NUCLEOTIDE SEQUENCE [LARGE SCALE GENOMIC DNA]</scope>
    <source>
        <strain evidence="3 4">JH1073</strain>
        <strain evidence="2 5">JH702</strain>
    </source>
</reference>
<proteinExistence type="predicted"/>
<feature type="domain" description="Hydroxymethylglutaryl-CoA reductase-like" evidence="1">
    <location>
        <begin position="8"/>
        <end position="123"/>
    </location>
</feature>
<dbReference type="InterPro" id="IPR057868">
    <property type="entry name" value="HMG-CoA"/>
</dbReference>
<dbReference type="EMBL" id="WMBE01000003">
    <property type="protein sequence ID" value="MDG0867614.1"/>
    <property type="molecule type" value="Genomic_DNA"/>
</dbReference>
<evidence type="ECO:0000313" key="5">
    <source>
        <dbReference type="Proteomes" id="UP001321249"/>
    </source>
</evidence>
<evidence type="ECO:0000313" key="3">
    <source>
        <dbReference type="EMBL" id="WFG40016.1"/>
    </source>
</evidence>
<dbReference type="Proteomes" id="UP001219901">
    <property type="component" value="Chromosome"/>
</dbReference>
<dbReference type="AlphaFoldDB" id="A0AAJ5ZHC8"/>
<dbReference type="EMBL" id="CP046147">
    <property type="protein sequence ID" value="WFG40016.1"/>
    <property type="molecule type" value="Genomic_DNA"/>
</dbReference>
<organism evidence="3 4">
    <name type="scientific">Candidatus Lucifugimonas marina</name>
    <dbReference type="NCBI Taxonomy" id="3038979"/>
    <lineage>
        <taxon>Bacteria</taxon>
        <taxon>Bacillati</taxon>
        <taxon>Chloroflexota</taxon>
        <taxon>Dehalococcoidia</taxon>
        <taxon>SAR202 cluster</taxon>
        <taxon>Candidatus Lucifugimonadales</taxon>
        <taxon>Candidatus Lucifugimonadaceae</taxon>
        <taxon>Candidatus Lucifugimonas</taxon>
    </lineage>
</organism>